<protein>
    <submittedName>
        <fullName evidence="1">Uncharacterized protein</fullName>
    </submittedName>
</protein>
<evidence type="ECO:0000313" key="2">
    <source>
        <dbReference type="Proteomes" id="UP001292094"/>
    </source>
</evidence>
<dbReference type="AlphaFoldDB" id="A0AAE1TYK7"/>
<proteinExistence type="predicted"/>
<accession>A0AAE1TYK7</accession>
<dbReference type="Proteomes" id="UP001292094">
    <property type="component" value="Unassembled WGS sequence"/>
</dbReference>
<name>A0AAE1TYK7_9EUCA</name>
<keyword evidence="2" id="KW-1185">Reference proteome</keyword>
<comment type="caution">
    <text evidence="1">The sequence shown here is derived from an EMBL/GenBank/DDBJ whole genome shotgun (WGS) entry which is preliminary data.</text>
</comment>
<organism evidence="1 2">
    <name type="scientific">Petrolisthes manimaculis</name>
    <dbReference type="NCBI Taxonomy" id="1843537"/>
    <lineage>
        <taxon>Eukaryota</taxon>
        <taxon>Metazoa</taxon>
        <taxon>Ecdysozoa</taxon>
        <taxon>Arthropoda</taxon>
        <taxon>Crustacea</taxon>
        <taxon>Multicrustacea</taxon>
        <taxon>Malacostraca</taxon>
        <taxon>Eumalacostraca</taxon>
        <taxon>Eucarida</taxon>
        <taxon>Decapoda</taxon>
        <taxon>Pleocyemata</taxon>
        <taxon>Anomura</taxon>
        <taxon>Galatheoidea</taxon>
        <taxon>Porcellanidae</taxon>
        <taxon>Petrolisthes</taxon>
    </lineage>
</organism>
<gene>
    <name evidence="1" type="ORF">Pmani_024527</name>
</gene>
<reference evidence="1" key="1">
    <citation type="submission" date="2023-11" db="EMBL/GenBank/DDBJ databases">
        <title>Genome assemblies of two species of porcelain crab, Petrolisthes cinctipes and Petrolisthes manimaculis (Anomura: Porcellanidae).</title>
        <authorList>
            <person name="Angst P."/>
        </authorList>
    </citation>
    <scope>NUCLEOTIDE SEQUENCE</scope>
    <source>
        <strain evidence="1">PB745_02</strain>
        <tissue evidence="1">Gill</tissue>
    </source>
</reference>
<sequence length="190" mass="20666">MGSNITGLFQVAEFITVLWHGATSPSLFLYPLLSTPPSPLHSPLYSTPYPSLSLLHSPPDSTPSSLLYSCMLVPARSLSSFIPVSSTAPHTNPPIFRPPAPPSYPPTISFTILPTILVPTPHKPTYFQTSCSPLLPSNHLLPSFSHHPRTHHPTFLPFLPPPVMSSASSCFSTSHHMPLLPNTNFNTNLL</sequence>
<evidence type="ECO:0000313" key="1">
    <source>
        <dbReference type="EMBL" id="KAK4303453.1"/>
    </source>
</evidence>
<dbReference type="EMBL" id="JAWZYT010002580">
    <property type="protein sequence ID" value="KAK4303453.1"/>
    <property type="molecule type" value="Genomic_DNA"/>
</dbReference>